<gene>
    <name evidence="1" type="ORF">PanWU01x14_310500</name>
</gene>
<organism evidence="1 2">
    <name type="scientific">Parasponia andersonii</name>
    <name type="common">Sponia andersonii</name>
    <dbReference type="NCBI Taxonomy" id="3476"/>
    <lineage>
        <taxon>Eukaryota</taxon>
        <taxon>Viridiplantae</taxon>
        <taxon>Streptophyta</taxon>
        <taxon>Embryophyta</taxon>
        <taxon>Tracheophyta</taxon>
        <taxon>Spermatophyta</taxon>
        <taxon>Magnoliopsida</taxon>
        <taxon>eudicotyledons</taxon>
        <taxon>Gunneridae</taxon>
        <taxon>Pentapetalae</taxon>
        <taxon>rosids</taxon>
        <taxon>fabids</taxon>
        <taxon>Rosales</taxon>
        <taxon>Cannabaceae</taxon>
        <taxon>Parasponia</taxon>
    </lineage>
</organism>
<keyword evidence="2" id="KW-1185">Reference proteome</keyword>
<accession>A0A2P5AQ90</accession>
<dbReference type="AlphaFoldDB" id="A0A2P5AQ90"/>
<evidence type="ECO:0000313" key="1">
    <source>
        <dbReference type="EMBL" id="PON38726.1"/>
    </source>
</evidence>
<evidence type="ECO:0000313" key="2">
    <source>
        <dbReference type="Proteomes" id="UP000237105"/>
    </source>
</evidence>
<dbReference type="EMBL" id="JXTB01000487">
    <property type="protein sequence ID" value="PON38726.1"/>
    <property type="molecule type" value="Genomic_DNA"/>
</dbReference>
<dbReference type="Proteomes" id="UP000237105">
    <property type="component" value="Unassembled WGS sequence"/>
</dbReference>
<dbReference type="OrthoDB" id="1146677at2759"/>
<name>A0A2P5AQ90_PARAD</name>
<comment type="caution">
    <text evidence="1">The sequence shown here is derived from an EMBL/GenBank/DDBJ whole genome shotgun (WGS) entry which is preliminary data.</text>
</comment>
<reference evidence="2" key="1">
    <citation type="submission" date="2016-06" db="EMBL/GenBank/DDBJ databases">
        <title>Parallel loss of symbiosis genes in relatives of nitrogen-fixing non-legume Parasponia.</title>
        <authorList>
            <person name="Van Velzen R."/>
            <person name="Holmer R."/>
            <person name="Bu F."/>
            <person name="Rutten L."/>
            <person name="Van Zeijl A."/>
            <person name="Liu W."/>
            <person name="Santuari L."/>
            <person name="Cao Q."/>
            <person name="Sharma T."/>
            <person name="Shen D."/>
            <person name="Roswanjaya Y."/>
            <person name="Wardhani T."/>
            <person name="Kalhor M.S."/>
            <person name="Jansen J."/>
            <person name="Van den Hoogen J."/>
            <person name="Gungor B."/>
            <person name="Hartog M."/>
            <person name="Hontelez J."/>
            <person name="Verver J."/>
            <person name="Yang W.-C."/>
            <person name="Schijlen E."/>
            <person name="Repin R."/>
            <person name="Schilthuizen M."/>
            <person name="Schranz E."/>
            <person name="Heidstra R."/>
            <person name="Miyata K."/>
            <person name="Fedorova E."/>
            <person name="Kohlen W."/>
            <person name="Bisseling T."/>
            <person name="Smit S."/>
            <person name="Geurts R."/>
        </authorList>
    </citation>
    <scope>NUCLEOTIDE SEQUENCE [LARGE SCALE GENOMIC DNA]</scope>
    <source>
        <strain evidence="2">cv. WU1-14</strain>
    </source>
</reference>
<proteinExistence type="predicted"/>
<protein>
    <submittedName>
        <fullName evidence="1">Uncharacterized protein</fullName>
    </submittedName>
</protein>
<sequence>MRSGRSEKFWKMYINAHPISEIVIFLSCVKPVHNSSYIDTAPCINTSAFSKNPEAQYTYVVYGTGFRYSDLADTCKVDQASLVSSRKGSEEDKKRKLITTSYQDVHDELVYGFELSWLRAFQNDVKRDFCYVDEESNEVVCTTKGRKATGPRFFWNWKAIAVHILRPVFTPVAEFVHSRFENIGKTFLF</sequence>